<proteinExistence type="predicted"/>
<dbReference type="STRING" id="354355.SAMN05660816_04259"/>
<reference evidence="7" key="1">
    <citation type="submission" date="2016-04" db="EMBL/GenBank/DDBJ databases">
        <authorList>
            <person name="Chen L."/>
            <person name="Zhuang W."/>
            <person name="Wang G."/>
        </authorList>
    </citation>
    <scope>NUCLEOTIDE SEQUENCE [LARGE SCALE GENOMIC DNA]</scope>
    <source>
        <strain evidence="7">17621</strain>
    </source>
</reference>
<dbReference type="Gene3D" id="1.10.357.10">
    <property type="entry name" value="Tetracycline Repressor, domain 2"/>
    <property type="match status" value="1"/>
</dbReference>
<evidence type="ECO:0000313" key="7">
    <source>
        <dbReference type="Proteomes" id="UP000192610"/>
    </source>
</evidence>
<keyword evidence="1" id="KW-0805">Transcription regulation</keyword>
<evidence type="ECO:0000256" key="2">
    <source>
        <dbReference type="ARBA" id="ARBA00023125"/>
    </source>
</evidence>
<comment type="caution">
    <text evidence="6">The sequence shown here is derived from an EMBL/GenBank/DDBJ whole genome shotgun (WGS) entry which is preliminary data.</text>
</comment>
<dbReference type="SUPFAM" id="SSF48498">
    <property type="entry name" value="Tetracyclin repressor-like, C-terminal domain"/>
    <property type="match status" value="1"/>
</dbReference>
<dbReference type="EMBL" id="LVXG01000067">
    <property type="protein sequence ID" value="OQP40728.1"/>
    <property type="molecule type" value="Genomic_DNA"/>
</dbReference>
<dbReference type="RefSeq" id="WP_081203701.1">
    <property type="nucleotide sequence ID" value="NZ_FOCZ01000007.1"/>
</dbReference>
<evidence type="ECO:0000256" key="4">
    <source>
        <dbReference type="PROSITE-ProRule" id="PRU00335"/>
    </source>
</evidence>
<feature type="domain" description="HTH tetR-type" evidence="5">
    <location>
        <begin position="4"/>
        <end position="64"/>
    </location>
</feature>
<dbReference type="PANTHER" id="PTHR47506">
    <property type="entry name" value="TRANSCRIPTIONAL REGULATORY PROTEIN"/>
    <property type="match status" value="1"/>
</dbReference>
<evidence type="ECO:0000256" key="3">
    <source>
        <dbReference type="ARBA" id="ARBA00023163"/>
    </source>
</evidence>
<dbReference type="Proteomes" id="UP000192610">
    <property type="component" value="Unassembled WGS sequence"/>
</dbReference>
<protein>
    <recommendedName>
        <fullName evidence="5">HTH tetR-type domain-containing protein</fullName>
    </recommendedName>
</protein>
<name>A0A1V9E3P4_9BACT</name>
<dbReference type="SUPFAM" id="SSF46689">
    <property type="entry name" value="Homeodomain-like"/>
    <property type="match status" value="1"/>
</dbReference>
<dbReference type="PROSITE" id="PS50977">
    <property type="entry name" value="HTH_TETR_2"/>
    <property type="match status" value="1"/>
</dbReference>
<sequence length="187" mass="21661">MKESAAKARILDVATRLFYEQGYNSTGINQIIEEAEIARGSLYNHFPSKRDLLIAYIEHAENAWFARLSEFLRKYRTPKSKLLGIFDFREDEQYKTGFRGCHFSKVMAEIPKDDIEIFAQVSREKDRMKYYIRELLVQIELKNKSGLDIDMICEAIFLLFEGCTIAASLYKGERPIANAKKIVTSLL</sequence>
<dbReference type="InterPro" id="IPR036271">
    <property type="entry name" value="Tet_transcr_reg_TetR-rel_C_sf"/>
</dbReference>
<dbReference type="OrthoDB" id="9787680at2"/>
<keyword evidence="2 4" id="KW-0238">DNA-binding</keyword>
<feature type="DNA-binding region" description="H-T-H motif" evidence="4">
    <location>
        <begin position="27"/>
        <end position="46"/>
    </location>
</feature>
<gene>
    <name evidence="6" type="ORF">A4H97_13990</name>
</gene>
<evidence type="ECO:0000259" key="5">
    <source>
        <dbReference type="PROSITE" id="PS50977"/>
    </source>
</evidence>
<dbReference type="Pfam" id="PF00440">
    <property type="entry name" value="TetR_N"/>
    <property type="match status" value="1"/>
</dbReference>
<dbReference type="InterPro" id="IPR009057">
    <property type="entry name" value="Homeodomain-like_sf"/>
</dbReference>
<keyword evidence="3" id="KW-0804">Transcription</keyword>
<evidence type="ECO:0000313" key="6">
    <source>
        <dbReference type="EMBL" id="OQP40728.1"/>
    </source>
</evidence>
<keyword evidence="7" id="KW-1185">Reference proteome</keyword>
<evidence type="ECO:0000256" key="1">
    <source>
        <dbReference type="ARBA" id="ARBA00023015"/>
    </source>
</evidence>
<dbReference type="GO" id="GO:0003677">
    <property type="term" value="F:DNA binding"/>
    <property type="evidence" value="ECO:0007669"/>
    <property type="project" value="UniProtKB-UniRule"/>
</dbReference>
<dbReference type="InterPro" id="IPR001647">
    <property type="entry name" value="HTH_TetR"/>
</dbReference>
<accession>A0A1V9E3P4</accession>
<dbReference type="AlphaFoldDB" id="A0A1V9E3P4"/>
<dbReference type="PANTHER" id="PTHR47506:SF1">
    <property type="entry name" value="HTH-TYPE TRANSCRIPTIONAL REGULATOR YJDC"/>
    <property type="match status" value="1"/>
</dbReference>
<dbReference type="PRINTS" id="PR00455">
    <property type="entry name" value="HTHTETR"/>
</dbReference>
<organism evidence="6 7">
    <name type="scientific">Niastella yeongjuensis</name>
    <dbReference type="NCBI Taxonomy" id="354355"/>
    <lineage>
        <taxon>Bacteria</taxon>
        <taxon>Pseudomonadati</taxon>
        <taxon>Bacteroidota</taxon>
        <taxon>Chitinophagia</taxon>
        <taxon>Chitinophagales</taxon>
        <taxon>Chitinophagaceae</taxon>
        <taxon>Niastella</taxon>
    </lineage>
</organism>